<dbReference type="EMBL" id="FJ493497">
    <property type="protein sequence ID" value="ACK36920.1"/>
    <property type="molecule type" value="Genomic_DNA"/>
</dbReference>
<organism evidence="3">
    <name type="scientific">Monomastix sp. (strain OKE-1)</name>
    <dbReference type="NCBI Taxonomy" id="141716"/>
    <lineage>
        <taxon>Eukaryota</taxon>
        <taxon>Viridiplantae</taxon>
        <taxon>Chlorophyta</taxon>
        <taxon>Mamiellophyceae</taxon>
        <taxon>Monomastigales</taxon>
        <taxon>Monomastigaceae</taxon>
        <taxon>Monomastix</taxon>
    </lineage>
</organism>
<evidence type="ECO:0000256" key="1">
    <source>
        <dbReference type="ARBA" id="ARBA00009846"/>
    </source>
</evidence>
<reference evidence="3" key="2">
    <citation type="journal article" date="2009" name="Mol. Biol. Evol.">
        <title>The chloroplast genomes of the green algae Pyramimonas, Monomastix, and Pycnococcus shed new light on the evolutionary history of prasinophytes and the origin of the secondary chloroplasts of euglenids.</title>
        <authorList>
            <person name="Turmel M."/>
            <person name="Gagnon M.C."/>
            <person name="O'Kelly C.J."/>
            <person name="Otis C."/>
            <person name="Lemieux C."/>
        </authorList>
    </citation>
    <scope>NUCLEOTIDE SEQUENCE</scope>
</reference>
<protein>
    <submittedName>
        <fullName evidence="3">Hypothetical chloroplast RF20</fullName>
    </submittedName>
</protein>
<dbReference type="RefSeq" id="YP_002601022.1">
    <property type="nucleotide sequence ID" value="NC_012101.1"/>
</dbReference>
<sequence length="207" mass="23754">MFSQPTSFITILFLFFFGFFIGNGGVVKSDLIQTFISFYEILISITKTLCIALNFQNSPLGIHILDLNLPTLQIQEGNSSLNLTERSNLSFPSRNVFLNFLNEFNSFTLFITFLFLECTNCFFSLEQLKQKKLNTSVFPPSLISKELDPFFKVFKNFKIENFDFNKNIPQSSLKTKKNSMFQLSSFLNVFKTGFLFGIFVDAFKVGS</sequence>
<proteinExistence type="inferred from homology"/>
<feature type="transmembrane region" description="Helical" evidence="2">
    <location>
        <begin position="6"/>
        <end position="26"/>
    </location>
</feature>
<feature type="transmembrane region" description="Helical" evidence="2">
    <location>
        <begin position="38"/>
        <end position="55"/>
    </location>
</feature>
<evidence type="ECO:0000313" key="3">
    <source>
        <dbReference type="EMBL" id="ACK36920.1"/>
    </source>
</evidence>
<dbReference type="GeneID" id="7441072"/>
<keyword evidence="3" id="KW-0150">Chloroplast</keyword>
<gene>
    <name evidence="3" type="primary">ycf20</name>
</gene>
<name>C0JWL7_MONSK</name>
<geneLocation type="chloroplast" evidence="3"/>
<reference evidence="3" key="1">
    <citation type="journal article" date="2006" name="BMC Biol.">
        <title>The complete chloroplast DNA sequence of the green alga Oltmannsiellopsis viridis reveals a distinctive quadripartite architecture in the chloroplast genome of early diverging ulvophytes.</title>
        <authorList>
            <person name="Pombert J.F."/>
            <person name="Lemieux C."/>
            <person name="Turmel M."/>
        </authorList>
    </citation>
    <scope>NUCLEOTIDE SEQUENCE</scope>
</reference>
<feature type="transmembrane region" description="Helical" evidence="2">
    <location>
        <begin position="180"/>
        <end position="200"/>
    </location>
</feature>
<keyword evidence="2" id="KW-0812">Transmembrane</keyword>
<keyword evidence="2" id="KW-1133">Transmembrane helix</keyword>
<feature type="transmembrane region" description="Helical" evidence="2">
    <location>
        <begin position="104"/>
        <end position="123"/>
    </location>
</feature>
<comment type="similarity">
    <text evidence="1">Belongs to the ycf20 family.</text>
</comment>
<dbReference type="AlphaFoldDB" id="C0JWL7"/>
<dbReference type="InterPro" id="IPR007572">
    <property type="entry name" value="Uncharacterised_Ycf20"/>
</dbReference>
<dbReference type="Pfam" id="PF04483">
    <property type="entry name" value="DUF565"/>
    <property type="match status" value="1"/>
</dbReference>
<evidence type="ECO:0000256" key="2">
    <source>
        <dbReference type="SAM" id="Phobius"/>
    </source>
</evidence>
<accession>C0JWL7</accession>
<keyword evidence="2" id="KW-0472">Membrane</keyword>
<keyword evidence="3" id="KW-0934">Plastid</keyword>